<name>A0AAU8J808_9CYAN</name>
<feature type="domain" description="vWA-MoxR associated protein N-terminal HTH" evidence="3">
    <location>
        <begin position="1"/>
        <end position="83"/>
    </location>
</feature>
<dbReference type="EMBL" id="CP159837">
    <property type="protein sequence ID" value="XCM35268.1"/>
    <property type="molecule type" value="Genomic_DNA"/>
</dbReference>
<feature type="domain" description="NB-ARC" evidence="2">
    <location>
        <begin position="156"/>
        <end position="249"/>
    </location>
</feature>
<dbReference type="PANTHER" id="PTHR36766:SF64">
    <property type="entry name" value="OS12G0206100 PROTEIN"/>
    <property type="match status" value="1"/>
</dbReference>
<dbReference type="InterPro" id="IPR058651">
    <property type="entry name" value="HTH_VMAP-M9"/>
</dbReference>
<proteinExistence type="predicted"/>
<feature type="region of interest" description="Disordered" evidence="1">
    <location>
        <begin position="116"/>
        <end position="148"/>
    </location>
</feature>
<dbReference type="PANTHER" id="PTHR36766">
    <property type="entry name" value="PLANT BROAD-SPECTRUM MILDEW RESISTANCE PROTEIN RPW8"/>
    <property type="match status" value="1"/>
</dbReference>
<accession>A0AAU8J808</accession>
<feature type="compositionally biased region" description="Low complexity" evidence="1">
    <location>
        <begin position="121"/>
        <end position="132"/>
    </location>
</feature>
<gene>
    <name evidence="4" type="ORF">ABWT76_003929</name>
</gene>
<dbReference type="AlphaFoldDB" id="A0AAU8J808"/>
<dbReference type="RefSeq" id="WP_354634839.1">
    <property type="nucleotide sequence ID" value="NZ_CP159837.1"/>
</dbReference>
<dbReference type="Pfam" id="PF26355">
    <property type="entry name" value="HTH_VMAP-M9"/>
    <property type="match status" value="1"/>
</dbReference>
<protein>
    <submittedName>
        <fullName evidence="4">NB-ARC domain-containing protein</fullName>
    </submittedName>
</protein>
<organism evidence="4">
    <name type="scientific">Planktothricoides raciborskii GIHE-MW2</name>
    <dbReference type="NCBI Taxonomy" id="2792601"/>
    <lineage>
        <taxon>Bacteria</taxon>
        <taxon>Bacillati</taxon>
        <taxon>Cyanobacteriota</taxon>
        <taxon>Cyanophyceae</taxon>
        <taxon>Oscillatoriophycideae</taxon>
        <taxon>Oscillatoriales</taxon>
        <taxon>Oscillatoriaceae</taxon>
        <taxon>Planktothricoides</taxon>
    </lineage>
</organism>
<evidence type="ECO:0000256" key="1">
    <source>
        <dbReference type="SAM" id="MobiDB-lite"/>
    </source>
</evidence>
<dbReference type="PRINTS" id="PR00364">
    <property type="entry name" value="DISEASERSIST"/>
</dbReference>
<dbReference type="SUPFAM" id="SSF52540">
    <property type="entry name" value="P-loop containing nucleoside triphosphate hydrolases"/>
    <property type="match status" value="1"/>
</dbReference>
<feature type="compositionally biased region" description="Basic and acidic residues" evidence="1">
    <location>
        <begin position="135"/>
        <end position="148"/>
    </location>
</feature>
<evidence type="ECO:0000259" key="2">
    <source>
        <dbReference type="Pfam" id="PF00931"/>
    </source>
</evidence>
<evidence type="ECO:0000313" key="4">
    <source>
        <dbReference type="EMBL" id="XCM35268.1"/>
    </source>
</evidence>
<dbReference type="GO" id="GO:0043531">
    <property type="term" value="F:ADP binding"/>
    <property type="evidence" value="ECO:0007669"/>
    <property type="project" value="InterPro"/>
</dbReference>
<evidence type="ECO:0000259" key="3">
    <source>
        <dbReference type="Pfam" id="PF26355"/>
    </source>
</evidence>
<reference evidence="4" key="1">
    <citation type="submission" date="2024-07" db="EMBL/GenBank/DDBJ databases">
        <authorList>
            <person name="Kim Y.J."/>
            <person name="Jeong J.Y."/>
        </authorList>
    </citation>
    <scope>NUCLEOTIDE SEQUENCE</scope>
    <source>
        <strain evidence="4">GIHE-MW2</strain>
    </source>
</reference>
<dbReference type="Pfam" id="PF00931">
    <property type="entry name" value="NB-ARC"/>
    <property type="match status" value="1"/>
</dbReference>
<dbReference type="InterPro" id="IPR027417">
    <property type="entry name" value="P-loop_NTPase"/>
</dbReference>
<dbReference type="Gene3D" id="3.40.50.300">
    <property type="entry name" value="P-loop containing nucleotide triphosphate hydrolases"/>
    <property type="match status" value="1"/>
</dbReference>
<dbReference type="InterPro" id="IPR002182">
    <property type="entry name" value="NB-ARC"/>
</dbReference>
<sequence length="463" mass="52953">MDVNEVLAWADKLVFAKTGAHLNSLQQAILAGAWDSQKYRDIAEDYHCSEPNVKRVAASLWKLISDELDEKIDKKNFRATMERFYISKSKIQNFVQSNFNQGEIKFCGESWHSDNTGKLRSPSANSSTNSPSKQPEQRHNLTEAPDWEHHNNRRAEITTLKKWILDEKIRLITIFGLPGMGKTTLARELVEQIKDNFDYILWRNCSETLTLKSFQTNLIEFFSQNQETKSSSLIDYLRLNRCLIILDDFQELFAPEKFAGTYLPEAESYGKFLKEMARSPHKSCFLILSWEKPTEIATLEGENRHCRSLQLGGLREAAAGEILSNKGLKDDDKWGELIQIYSGNPSWLNIVAATIEDLFNRSVDRFLSYPTLFLGDLEPRLQEYYQRLSASEKIVIQWLVNQEAADIFQKPVGANGHSPLPDADFLTAIQSLRKRGLIEKVSDNNGASLLTVQGLFKQYVKNQ</sequence>